<feature type="compositionally biased region" description="Polar residues" evidence="9">
    <location>
        <begin position="53"/>
        <end position="62"/>
    </location>
</feature>
<proteinExistence type="predicted"/>
<evidence type="ECO:0000256" key="4">
    <source>
        <dbReference type="ARBA" id="ARBA00022927"/>
    </source>
</evidence>
<feature type="transmembrane region" description="Helical" evidence="10">
    <location>
        <begin position="151"/>
        <end position="172"/>
    </location>
</feature>
<evidence type="ECO:0000256" key="10">
    <source>
        <dbReference type="SAM" id="Phobius"/>
    </source>
</evidence>
<dbReference type="Proteomes" id="UP000275078">
    <property type="component" value="Unassembled WGS sequence"/>
</dbReference>
<dbReference type="OrthoDB" id="261831at2759"/>
<keyword evidence="13" id="KW-1185">Reference proteome</keyword>
<evidence type="ECO:0000256" key="3">
    <source>
        <dbReference type="ARBA" id="ARBA00022692"/>
    </source>
</evidence>
<evidence type="ECO:0000256" key="6">
    <source>
        <dbReference type="ARBA" id="ARBA00023034"/>
    </source>
</evidence>
<sequence>MSSRYPRRDGYPQTHLSAPSQYGYSAKDRSSPRPYDTGGYISSHRSGPEYRPNASSSNTYGQNAAYRSATPNSRGQFSAATMEELESQNEDQFSGLRGKVRMMKEMSEAIGVEIRESNTLIENMNNHFETTRVRLKGTMNRMLIMAQKSGIGWRVWLMFFLLVFGVFAYVWLF</sequence>
<accession>A0A3N4IM78</accession>
<dbReference type="SUPFAM" id="SSF58038">
    <property type="entry name" value="SNARE fusion complex"/>
    <property type="match status" value="1"/>
</dbReference>
<dbReference type="Gene3D" id="1.20.5.110">
    <property type="match status" value="1"/>
</dbReference>
<dbReference type="STRING" id="1160509.A0A3N4IM78"/>
<dbReference type="InterPro" id="IPR000727">
    <property type="entry name" value="T_SNARE_dom"/>
</dbReference>
<dbReference type="EMBL" id="ML119647">
    <property type="protein sequence ID" value="RPA87235.1"/>
    <property type="molecule type" value="Genomic_DNA"/>
</dbReference>
<protein>
    <submittedName>
        <fullName evidence="12">V-SNARE</fullName>
    </submittedName>
</protein>
<dbReference type="PROSITE" id="PS50192">
    <property type="entry name" value="T_SNARE"/>
    <property type="match status" value="1"/>
</dbReference>
<dbReference type="GO" id="GO:0015031">
    <property type="term" value="P:protein transport"/>
    <property type="evidence" value="ECO:0007669"/>
    <property type="project" value="UniProtKB-KW"/>
</dbReference>
<organism evidence="12 13">
    <name type="scientific">Ascobolus immersus RN42</name>
    <dbReference type="NCBI Taxonomy" id="1160509"/>
    <lineage>
        <taxon>Eukaryota</taxon>
        <taxon>Fungi</taxon>
        <taxon>Dikarya</taxon>
        <taxon>Ascomycota</taxon>
        <taxon>Pezizomycotina</taxon>
        <taxon>Pezizomycetes</taxon>
        <taxon>Pezizales</taxon>
        <taxon>Ascobolaceae</taxon>
        <taxon>Ascobolus</taxon>
    </lineage>
</organism>
<evidence type="ECO:0000256" key="1">
    <source>
        <dbReference type="ARBA" id="ARBA00004394"/>
    </source>
</evidence>
<gene>
    <name evidence="12" type="ORF">BJ508DRAFT_321119</name>
</gene>
<keyword evidence="7 10" id="KW-0472">Membrane</keyword>
<dbReference type="AlphaFoldDB" id="A0A3N4IM78"/>
<dbReference type="SMART" id="SM00397">
    <property type="entry name" value="t_SNARE"/>
    <property type="match status" value="1"/>
</dbReference>
<evidence type="ECO:0000256" key="2">
    <source>
        <dbReference type="ARBA" id="ARBA00022448"/>
    </source>
</evidence>
<evidence type="ECO:0000256" key="7">
    <source>
        <dbReference type="ARBA" id="ARBA00023136"/>
    </source>
</evidence>
<dbReference type="GO" id="GO:0000139">
    <property type="term" value="C:Golgi membrane"/>
    <property type="evidence" value="ECO:0007669"/>
    <property type="project" value="UniProtKB-SubCell"/>
</dbReference>
<keyword evidence="6" id="KW-0333">Golgi apparatus</keyword>
<dbReference type="InterPro" id="IPR039899">
    <property type="entry name" value="BET1_SNARE"/>
</dbReference>
<keyword evidence="5 10" id="KW-1133">Transmembrane helix</keyword>
<evidence type="ECO:0000256" key="9">
    <source>
        <dbReference type="SAM" id="MobiDB-lite"/>
    </source>
</evidence>
<dbReference type="PANTHER" id="PTHR12791">
    <property type="entry name" value="GOLGI SNARE BET1-RELATED"/>
    <property type="match status" value="1"/>
</dbReference>
<reference evidence="12 13" key="1">
    <citation type="journal article" date="2018" name="Nat. Ecol. Evol.">
        <title>Pezizomycetes genomes reveal the molecular basis of ectomycorrhizal truffle lifestyle.</title>
        <authorList>
            <person name="Murat C."/>
            <person name="Payen T."/>
            <person name="Noel B."/>
            <person name="Kuo A."/>
            <person name="Morin E."/>
            <person name="Chen J."/>
            <person name="Kohler A."/>
            <person name="Krizsan K."/>
            <person name="Balestrini R."/>
            <person name="Da Silva C."/>
            <person name="Montanini B."/>
            <person name="Hainaut M."/>
            <person name="Levati E."/>
            <person name="Barry K.W."/>
            <person name="Belfiori B."/>
            <person name="Cichocki N."/>
            <person name="Clum A."/>
            <person name="Dockter R.B."/>
            <person name="Fauchery L."/>
            <person name="Guy J."/>
            <person name="Iotti M."/>
            <person name="Le Tacon F."/>
            <person name="Lindquist E.A."/>
            <person name="Lipzen A."/>
            <person name="Malagnac F."/>
            <person name="Mello A."/>
            <person name="Molinier V."/>
            <person name="Miyauchi S."/>
            <person name="Poulain J."/>
            <person name="Riccioni C."/>
            <person name="Rubini A."/>
            <person name="Sitrit Y."/>
            <person name="Splivallo R."/>
            <person name="Traeger S."/>
            <person name="Wang M."/>
            <person name="Zifcakova L."/>
            <person name="Wipf D."/>
            <person name="Zambonelli A."/>
            <person name="Paolocci F."/>
            <person name="Nowrousian M."/>
            <person name="Ottonello S."/>
            <person name="Baldrian P."/>
            <person name="Spatafora J.W."/>
            <person name="Henrissat B."/>
            <person name="Nagy L.G."/>
            <person name="Aury J.M."/>
            <person name="Wincker P."/>
            <person name="Grigoriev I.V."/>
            <person name="Bonfante P."/>
            <person name="Martin F.M."/>
        </authorList>
    </citation>
    <scope>NUCLEOTIDE SEQUENCE [LARGE SCALE GENOMIC DNA]</scope>
    <source>
        <strain evidence="12 13">RN42</strain>
    </source>
</reference>
<evidence type="ECO:0000259" key="11">
    <source>
        <dbReference type="PROSITE" id="PS50192"/>
    </source>
</evidence>
<feature type="compositionally biased region" description="Polar residues" evidence="9">
    <location>
        <begin position="69"/>
        <end position="79"/>
    </location>
</feature>
<feature type="domain" description="T-SNARE coiled-coil homology" evidence="11">
    <location>
        <begin position="83"/>
        <end position="145"/>
    </location>
</feature>
<dbReference type="CDD" id="cd15853">
    <property type="entry name" value="SNARE_Bet1"/>
    <property type="match status" value="1"/>
</dbReference>
<keyword evidence="2" id="KW-0813">Transport</keyword>
<keyword evidence="3 10" id="KW-0812">Transmembrane</keyword>
<keyword evidence="4" id="KW-0653">Protein transport</keyword>
<evidence type="ECO:0000313" key="13">
    <source>
        <dbReference type="Proteomes" id="UP000275078"/>
    </source>
</evidence>
<feature type="compositionally biased region" description="Polar residues" evidence="9">
    <location>
        <begin position="14"/>
        <end position="23"/>
    </location>
</feature>
<feature type="compositionally biased region" description="Basic and acidic residues" evidence="9">
    <location>
        <begin position="1"/>
        <end position="10"/>
    </location>
</feature>
<comment type="subcellular location">
    <subcellularLocation>
        <location evidence="8">Endomembrane system</location>
        <topology evidence="8">Single-pass type IV membrane protein</topology>
    </subcellularLocation>
    <subcellularLocation>
        <location evidence="1">Golgi apparatus membrane</location>
    </subcellularLocation>
</comment>
<evidence type="ECO:0000256" key="8">
    <source>
        <dbReference type="ARBA" id="ARBA00046280"/>
    </source>
</evidence>
<name>A0A3N4IM78_ASCIM</name>
<feature type="region of interest" description="Disordered" evidence="9">
    <location>
        <begin position="1"/>
        <end position="82"/>
    </location>
</feature>
<evidence type="ECO:0000256" key="5">
    <source>
        <dbReference type="ARBA" id="ARBA00022989"/>
    </source>
</evidence>
<evidence type="ECO:0000313" key="12">
    <source>
        <dbReference type="EMBL" id="RPA87235.1"/>
    </source>
</evidence>